<keyword evidence="5" id="KW-1185">Reference proteome</keyword>
<sequence length="305" mass="34890">MVINIQILALLAIAFCFIPQSQASPLALREDATDGEKTDREFEDAFEAAVEEEVAREFQSENAYEARDFDDVEEEARTLQDQSSYLDALQEEDVGKETDRQFEDAFDKALKEEVARNFEDEEMDVRQEDDQLEDQEMISAEFDITPSNSSQSEDDQLEDQEMISAEFDITPSNFSQSEDDQLEEQELISVNFDITPPKFSKDDQQSEYERQIPTDNNITPPEKEVSDVKPRTTEPLRLSKLIIRPMLTKRCQGQNNFSLKHCAKYLSCGTTMFRGAIRTCESGQLFDAVLKKCNDSDKVDCKIST</sequence>
<dbReference type="InterPro" id="IPR002557">
    <property type="entry name" value="Chitin-bd_dom"/>
</dbReference>
<dbReference type="AlphaFoldDB" id="A0A8J2WPT1"/>
<comment type="caution">
    <text evidence="4">The sequence shown here is derived from an EMBL/GenBank/DDBJ whole genome shotgun (WGS) entry which is preliminary data.</text>
</comment>
<gene>
    <name evidence="4" type="ORF">DGAL_LOCUS14834</name>
</gene>
<dbReference type="InterPro" id="IPR036508">
    <property type="entry name" value="Chitin-bd_dom_sf"/>
</dbReference>
<dbReference type="PROSITE" id="PS50940">
    <property type="entry name" value="CHIT_BIND_II"/>
    <property type="match status" value="1"/>
</dbReference>
<feature type="domain" description="Chitin-binding type-2" evidence="3">
    <location>
        <begin position="248"/>
        <end position="303"/>
    </location>
</feature>
<protein>
    <recommendedName>
        <fullName evidence="3">Chitin-binding type-2 domain-containing protein</fullName>
    </recommendedName>
</protein>
<name>A0A8J2WPT1_9CRUS</name>
<evidence type="ECO:0000256" key="1">
    <source>
        <dbReference type="SAM" id="MobiDB-lite"/>
    </source>
</evidence>
<reference evidence="4" key="1">
    <citation type="submission" date="2021-11" db="EMBL/GenBank/DDBJ databases">
        <authorList>
            <person name="Schell T."/>
        </authorList>
    </citation>
    <scope>NUCLEOTIDE SEQUENCE</scope>
    <source>
        <strain evidence="4">M5</strain>
    </source>
</reference>
<feature type="compositionally biased region" description="Basic and acidic residues" evidence="1">
    <location>
        <begin position="199"/>
        <end position="212"/>
    </location>
</feature>
<dbReference type="Gene3D" id="2.170.140.10">
    <property type="entry name" value="Chitin binding domain"/>
    <property type="match status" value="1"/>
</dbReference>
<feature type="region of interest" description="Disordered" evidence="1">
    <location>
        <begin position="77"/>
        <end position="100"/>
    </location>
</feature>
<feature type="chain" id="PRO_5035249018" description="Chitin-binding type-2 domain-containing protein" evidence="2">
    <location>
        <begin position="24"/>
        <end position="305"/>
    </location>
</feature>
<dbReference type="EMBL" id="CAKKLH010000311">
    <property type="protein sequence ID" value="CAH0111198.1"/>
    <property type="molecule type" value="Genomic_DNA"/>
</dbReference>
<feature type="compositionally biased region" description="Basic and acidic residues" evidence="1">
    <location>
        <begin position="221"/>
        <end position="231"/>
    </location>
</feature>
<keyword evidence="2" id="KW-0732">Signal</keyword>
<accession>A0A8J2WPT1</accession>
<organism evidence="4 5">
    <name type="scientific">Daphnia galeata</name>
    <dbReference type="NCBI Taxonomy" id="27404"/>
    <lineage>
        <taxon>Eukaryota</taxon>
        <taxon>Metazoa</taxon>
        <taxon>Ecdysozoa</taxon>
        <taxon>Arthropoda</taxon>
        <taxon>Crustacea</taxon>
        <taxon>Branchiopoda</taxon>
        <taxon>Diplostraca</taxon>
        <taxon>Cladocera</taxon>
        <taxon>Anomopoda</taxon>
        <taxon>Daphniidae</taxon>
        <taxon>Daphnia</taxon>
    </lineage>
</organism>
<dbReference type="SMART" id="SM00494">
    <property type="entry name" value="ChtBD2"/>
    <property type="match status" value="1"/>
</dbReference>
<feature type="signal peptide" evidence="2">
    <location>
        <begin position="1"/>
        <end position="23"/>
    </location>
</feature>
<dbReference type="GO" id="GO:0008061">
    <property type="term" value="F:chitin binding"/>
    <property type="evidence" value="ECO:0007669"/>
    <property type="project" value="InterPro"/>
</dbReference>
<dbReference type="Pfam" id="PF01607">
    <property type="entry name" value="CBM_14"/>
    <property type="match status" value="1"/>
</dbReference>
<feature type="region of interest" description="Disordered" evidence="1">
    <location>
        <begin position="193"/>
        <end position="231"/>
    </location>
</feature>
<dbReference type="Proteomes" id="UP000789390">
    <property type="component" value="Unassembled WGS sequence"/>
</dbReference>
<dbReference type="SUPFAM" id="SSF57625">
    <property type="entry name" value="Invertebrate chitin-binding proteins"/>
    <property type="match status" value="1"/>
</dbReference>
<evidence type="ECO:0000313" key="5">
    <source>
        <dbReference type="Proteomes" id="UP000789390"/>
    </source>
</evidence>
<dbReference type="OrthoDB" id="6352884at2759"/>
<evidence type="ECO:0000256" key="2">
    <source>
        <dbReference type="SAM" id="SignalP"/>
    </source>
</evidence>
<evidence type="ECO:0000259" key="3">
    <source>
        <dbReference type="PROSITE" id="PS50940"/>
    </source>
</evidence>
<proteinExistence type="predicted"/>
<dbReference type="GO" id="GO:0005576">
    <property type="term" value="C:extracellular region"/>
    <property type="evidence" value="ECO:0007669"/>
    <property type="project" value="InterPro"/>
</dbReference>
<evidence type="ECO:0000313" key="4">
    <source>
        <dbReference type="EMBL" id="CAH0111198.1"/>
    </source>
</evidence>